<comment type="catalytic activity">
    <reaction evidence="11">
        <text>L-arginine(in) = L-arginine(out)</text>
        <dbReference type="Rhea" id="RHEA:32143"/>
        <dbReference type="ChEBI" id="CHEBI:32682"/>
    </reaction>
</comment>
<feature type="transmembrane region" description="Helical" evidence="13">
    <location>
        <begin position="400"/>
        <end position="421"/>
    </location>
</feature>
<dbReference type="InterPro" id="IPR004755">
    <property type="entry name" value="Cat_AA_permease"/>
</dbReference>
<dbReference type="PANTHER" id="PTHR43243">
    <property type="entry name" value="INNER MEMBRANE TRANSPORTER YGJI-RELATED"/>
    <property type="match status" value="1"/>
</dbReference>
<evidence type="ECO:0000256" key="7">
    <source>
        <dbReference type="ARBA" id="ARBA00022989"/>
    </source>
</evidence>
<feature type="transmembrane region" description="Helical" evidence="13">
    <location>
        <begin position="99"/>
        <end position="125"/>
    </location>
</feature>
<comment type="subcellular location">
    <subcellularLocation>
        <location evidence="1">Cell membrane</location>
        <topology evidence="1">Multi-pass membrane protein</topology>
    </subcellularLocation>
</comment>
<evidence type="ECO:0000256" key="1">
    <source>
        <dbReference type="ARBA" id="ARBA00004651"/>
    </source>
</evidence>
<feature type="transmembrane region" description="Helical" evidence="13">
    <location>
        <begin position="481"/>
        <end position="499"/>
    </location>
</feature>
<dbReference type="NCBIfam" id="TIGR00906">
    <property type="entry name" value="2A0303"/>
    <property type="match status" value="1"/>
</dbReference>
<evidence type="ECO:0000256" key="13">
    <source>
        <dbReference type="SAM" id="Phobius"/>
    </source>
</evidence>
<keyword evidence="16" id="KW-1185">Reference proteome</keyword>
<accession>A0A8D2EME8</accession>
<feature type="transmembrane region" description="Helical" evidence="13">
    <location>
        <begin position="36"/>
        <end position="55"/>
    </location>
</feature>
<feature type="transmembrane region" description="Helical" evidence="13">
    <location>
        <begin position="511"/>
        <end position="531"/>
    </location>
</feature>
<dbReference type="FunFam" id="1.20.1740.10:FF:000050">
    <property type="entry name" value="MGC157082 protein"/>
    <property type="match status" value="1"/>
</dbReference>
<evidence type="ECO:0000256" key="2">
    <source>
        <dbReference type="ARBA" id="ARBA00008572"/>
    </source>
</evidence>
<feature type="transmembrane region" description="Helical" evidence="13">
    <location>
        <begin position="67"/>
        <end position="87"/>
    </location>
</feature>
<organism evidence="15 16">
    <name type="scientific">Theropithecus gelada</name>
    <name type="common">Gelada baboon</name>
    <dbReference type="NCBI Taxonomy" id="9565"/>
    <lineage>
        <taxon>Eukaryota</taxon>
        <taxon>Metazoa</taxon>
        <taxon>Chordata</taxon>
        <taxon>Craniata</taxon>
        <taxon>Vertebrata</taxon>
        <taxon>Euteleostomi</taxon>
        <taxon>Mammalia</taxon>
        <taxon>Eutheria</taxon>
        <taxon>Euarchontoglires</taxon>
        <taxon>Primates</taxon>
        <taxon>Haplorrhini</taxon>
        <taxon>Catarrhini</taxon>
        <taxon>Cercopithecidae</taxon>
        <taxon>Cercopithecinae</taxon>
        <taxon>Theropithecus</taxon>
    </lineage>
</organism>
<proteinExistence type="inferred from homology"/>
<reference evidence="15" key="3">
    <citation type="submission" date="2025-09" db="UniProtKB">
        <authorList>
            <consortium name="Ensembl"/>
        </authorList>
    </citation>
    <scope>IDENTIFICATION</scope>
</reference>
<feature type="transmembrane region" description="Helical" evidence="13">
    <location>
        <begin position="193"/>
        <end position="211"/>
    </location>
</feature>
<keyword evidence="7 13" id="KW-1133">Transmembrane helix</keyword>
<reference evidence="15" key="1">
    <citation type="submission" date="2018-05" db="EMBL/GenBank/DDBJ databases">
        <title>Whole genome of Theropithecus gelada.</title>
        <authorList>
            <person name="Chiou K.L."/>
            <person name="Snyder-Mackler N."/>
        </authorList>
    </citation>
    <scope>NUCLEOTIDE SEQUENCE [LARGE SCALE GENOMIC DNA]</scope>
</reference>
<keyword evidence="4" id="KW-1003">Cell membrane</keyword>
<evidence type="ECO:0000256" key="4">
    <source>
        <dbReference type="ARBA" id="ARBA00022475"/>
    </source>
</evidence>
<evidence type="ECO:0000256" key="8">
    <source>
        <dbReference type="ARBA" id="ARBA00023136"/>
    </source>
</evidence>
<dbReference type="PIRSF" id="PIRSF006060">
    <property type="entry name" value="AA_transporter"/>
    <property type="match status" value="1"/>
</dbReference>
<keyword evidence="6" id="KW-0029">Amino-acid transport</keyword>
<evidence type="ECO:0000256" key="12">
    <source>
        <dbReference type="ARBA" id="ARBA00034450"/>
    </source>
</evidence>
<dbReference type="Ensembl" id="ENSTGET00000009675.1">
    <property type="protein sequence ID" value="ENSTGEP00000008042.1"/>
    <property type="gene ID" value="ENSTGEG00000006577.1"/>
</dbReference>
<dbReference type="InterPro" id="IPR002293">
    <property type="entry name" value="AA/rel_permease1"/>
</dbReference>
<evidence type="ECO:0000256" key="3">
    <source>
        <dbReference type="ARBA" id="ARBA00022448"/>
    </source>
</evidence>
<comment type="catalytic activity">
    <reaction evidence="12">
        <text>L-ornithine(in) = L-ornithine(out)</text>
        <dbReference type="Rhea" id="RHEA:71199"/>
        <dbReference type="ChEBI" id="CHEBI:46911"/>
    </reaction>
</comment>
<comment type="catalytic activity">
    <reaction evidence="10">
        <text>L-lysine(in) = L-lysine(out)</text>
        <dbReference type="Rhea" id="RHEA:70935"/>
        <dbReference type="ChEBI" id="CHEBI:32551"/>
    </reaction>
</comment>
<evidence type="ECO:0000259" key="14">
    <source>
        <dbReference type="Pfam" id="PF13906"/>
    </source>
</evidence>
<keyword evidence="8 13" id="KW-0472">Membrane</keyword>
<feature type="domain" description="Cationic amino acid transporter C-terminal" evidence="14">
    <location>
        <begin position="542"/>
        <end position="592"/>
    </location>
</feature>
<dbReference type="InterPro" id="IPR029485">
    <property type="entry name" value="CAT_C"/>
</dbReference>
<name>A0A8D2EME8_THEGE</name>
<keyword evidence="3" id="KW-0813">Transport</keyword>
<comment type="similarity">
    <text evidence="2">Belongs to the amino acid-polyamine-organocation (APC) superfamily. Cationic amino acid transporter (CAT) (TC 2.A.3.3) family.</text>
</comment>
<feature type="transmembrane region" description="Helical" evidence="13">
    <location>
        <begin position="569"/>
        <end position="587"/>
    </location>
</feature>
<evidence type="ECO:0000256" key="10">
    <source>
        <dbReference type="ARBA" id="ARBA00034422"/>
    </source>
</evidence>
<dbReference type="GO" id="GO:0061459">
    <property type="term" value="F:L-arginine transmembrane transporter activity"/>
    <property type="evidence" value="ECO:0007669"/>
    <property type="project" value="UniProtKB-ARBA"/>
</dbReference>
<dbReference type="FunFam" id="1.20.1740.10:FF:000024">
    <property type="entry name" value="High affinity cationic amino acid transporter 1"/>
    <property type="match status" value="1"/>
</dbReference>
<dbReference type="Gene3D" id="1.20.1740.10">
    <property type="entry name" value="Amino acid/polyamine transporter I"/>
    <property type="match status" value="2"/>
</dbReference>
<evidence type="ECO:0000256" key="9">
    <source>
        <dbReference type="ARBA" id="ARBA00023180"/>
    </source>
</evidence>
<dbReference type="Proteomes" id="UP000694411">
    <property type="component" value="Chromosome 19"/>
</dbReference>
<dbReference type="GO" id="GO:0005886">
    <property type="term" value="C:plasma membrane"/>
    <property type="evidence" value="ECO:0007669"/>
    <property type="project" value="UniProtKB-SubCell"/>
</dbReference>
<evidence type="ECO:0000313" key="15">
    <source>
        <dbReference type="Ensembl" id="ENSTGEP00000008042.1"/>
    </source>
</evidence>
<protein>
    <recommendedName>
        <fullName evidence="14">Cationic amino acid transporter C-terminal domain-containing protein</fullName>
    </recommendedName>
</protein>
<feature type="transmembrane region" description="Helical" evidence="13">
    <location>
        <begin position="375"/>
        <end position="394"/>
    </location>
</feature>
<feature type="transmembrane region" description="Helical" evidence="13">
    <location>
        <begin position="167"/>
        <end position="184"/>
    </location>
</feature>
<feature type="transmembrane region" description="Helical" evidence="13">
    <location>
        <begin position="238"/>
        <end position="260"/>
    </location>
</feature>
<dbReference type="AlphaFoldDB" id="A0A8D2EME8"/>
<dbReference type="PANTHER" id="PTHR43243:SF10">
    <property type="entry name" value="MGC138914 PROTEIN"/>
    <property type="match status" value="1"/>
</dbReference>
<evidence type="ECO:0000256" key="5">
    <source>
        <dbReference type="ARBA" id="ARBA00022692"/>
    </source>
</evidence>
<evidence type="ECO:0000256" key="11">
    <source>
        <dbReference type="ARBA" id="ARBA00034423"/>
    </source>
</evidence>
<dbReference type="Pfam" id="PF13520">
    <property type="entry name" value="AA_permease_2"/>
    <property type="match status" value="1"/>
</dbReference>
<sequence length="615" mass="66483">MVWQNIRQFGGKLMRSRPLQLGQGVSEHRLSRCLKTLDLVALGVGSTLGAGMYVLAGEVAKEKAGPAIVICFLVAALTSMLSGLCYAEFGARVPCSGSAYLYTYITVGQLVVFITGWNLLLSYVIGAASVAKAWSFAFDSLIGNRISPALQGISLHVPQVLAKYPDFFALGLVLVLTGVLALGARESVWVSKVFTGVNLLVLSCIVVSGFIKGDLHNWQLTDADYKRAGLGSLGSGGFVPFGFGGILHGAATCFFAFVGFDGIATTGEEALYPHRSIPLGIVTSIFICFLAYFDVSAALTLMVPYYLICPENALPEAFVHIGWAPIRYAVAIGTLCALSSSLLGVMFPMPHVLYSMAEDGLLFRGLAQIHTRTSTPVVATVVSGTVAAIMAFLFELSDLVNLSSIGTMLAYSLVAFSVLVLRYQPDQNFSKNEKPKEEVVEMNSVPKAKSPERVPEASSTPTSLWSPVSAIPTPRSGRTTYGCAFLLVVLLTMLCLVLAHWPKRLFSGEPIYVTAAMLLLVLIAGFTFTIWRQPQSNTPLYFKIPLLPVLPLVSISVNVYLMMQMTTETWAQFGVWMLIGFAVYFGYGIRHSLENDQQPPASSSRLLIKTSLVPR</sequence>
<keyword evidence="5 13" id="KW-0812">Transmembrane</keyword>
<evidence type="ECO:0000256" key="6">
    <source>
        <dbReference type="ARBA" id="ARBA00022970"/>
    </source>
</evidence>
<feature type="transmembrane region" description="Helical" evidence="13">
    <location>
        <begin position="540"/>
        <end position="563"/>
    </location>
</feature>
<evidence type="ECO:0000313" key="16">
    <source>
        <dbReference type="Proteomes" id="UP000694411"/>
    </source>
</evidence>
<reference evidence="15" key="2">
    <citation type="submission" date="2025-08" db="UniProtKB">
        <authorList>
            <consortium name="Ensembl"/>
        </authorList>
    </citation>
    <scope>IDENTIFICATION</scope>
</reference>
<keyword evidence="9" id="KW-0325">Glycoprotein</keyword>
<dbReference type="Pfam" id="PF13906">
    <property type="entry name" value="AA_permease_C"/>
    <property type="match status" value="1"/>
</dbReference>
<feature type="transmembrane region" description="Helical" evidence="13">
    <location>
        <begin position="281"/>
        <end position="308"/>
    </location>
</feature>
<feature type="transmembrane region" description="Helical" evidence="13">
    <location>
        <begin position="328"/>
        <end position="354"/>
    </location>
</feature>